<dbReference type="AlphaFoldDB" id="A0AAW5IK47"/>
<dbReference type="Pfam" id="PF13568">
    <property type="entry name" value="OMP_b-brl_2"/>
    <property type="match status" value="1"/>
</dbReference>
<dbReference type="Proteomes" id="UP001205531">
    <property type="component" value="Unassembled WGS sequence"/>
</dbReference>
<accession>A0AAW5IK47</accession>
<proteinExistence type="predicted"/>
<dbReference type="InterPro" id="IPR011250">
    <property type="entry name" value="OMP/PagP_B-barrel"/>
</dbReference>
<protein>
    <submittedName>
        <fullName evidence="2">PorT family protein</fullName>
    </submittedName>
</protein>
<dbReference type="EMBL" id="JANDWZ010000032">
    <property type="protein sequence ID" value="MCP9565358.1"/>
    <property type="molecule type" value="Genomic_DNA"/>
</dbReference>
<evidence type="ECO:0000313" key="2">
    <source>
        <dbReference type="EMBL" id="MCP9565358.1"/>
    </source>
</evidence>
<name>A0AAW5IK47_9BACT</name>
<dbReference type="SUPFAM" id="SSF56925">
    <property type="entry name" value="OMPA-like"/>
    <property type="match status" value="1"/>
</dbReference>
<organism evidence="2 3">
    <name type="scientific">Segatella copri</name>
    <dbReference type="NCBI Taxonomy" id="165179"/>
    <lineage>
        <taxon>Bacteria</taxon>
        <taxon>Pseudomonadati</taxon>
        <taxon>Bacteroidota</taxon>
        <taxon>Bacteroidia</taxon>
        <taxon>Bacteroidales</taxon>
        <taxon>Prevotellaceae</taxon>
        <taxon>Segatella</taxon>
    </lineage>
</organism>
<dbReference type="InterPro" id="IPR025665">
    <property type="entry name" value="Beta-barrel_OMP_2"/>
</dbReference>
<evidence type="ECO:0000259" key="1">
    <source>
        <dbReference type="Pfam" id="PF13568"/>
    </source>
</evidence>
<gene>
    <name evidence="2" type="ORF">NNC64_12505</name>
</gene>
<reference evidence="2" key="1">
    <citation type="submission" date="2022-07" db="EMBL/GenBank/DDBJ databases">
        <title>Prevotella copri.</title>
        <authorList>
            <person name="Yang C."/>
        </authorList>
    </citation>
    <scope>NUCLEOTIDE SEQUENCE</scope>
    <source>
        <strain evidence="2">HF2107</strain>
    </source>
</reference>
<evidence type="ECO:0000313" key="3">
    <source>
        <dbReference type="Proteomes" id="UP001205531"/>
    </source>
</evidence>
<comment type="caution">
    <text evidence="2">The sequence shown here is derived from an EMBL/GenBank/DDBJ whole genome shotgun (WGS) entry which is preliminary data.</text>
</comment>
<dbReference type="RefSeq" id="WP_254953425.1">
    <property type="nucleotide sequence ID" value="NZ_JANDWY010000028.1"/>
</dbReference>
<sequence length="237" mass="27055">MRKVYLSIALGFCCQGILAQQSSYRWKVEAEAGVSCSVLDTDVSGLSETYYKVRPGFTAAIGAEYNIVDQLAVGAGIRFIQRDYLYQNLGGDSWNTRYNNNFISIPLHVGYYLLHNPYHEKGLWIKPQVGIYYEYFTSMHTKGMYPMNIMEGYKGDGTYIRYNTTYDFRKNENHLRRSLFGGEAGIKVGYSFGRIDGSIGYNFQYGFSHIYQEKARTSKTARRNSSVITAGIAYKLF</sequence>
<feature type="domain" description="Outer membrane protein beta-barrel" evidence="1">
    <location>
        <begin position="19"/>
        <end position="210"/>
    </location>
</feature>